<dbReference type="EMBL" id="JACGWV010000001">
    <property type="protein sequence ID" value="MBA8806634.1"/>
    <property type="molecule type" value="Genomic_DNA"/>
</dbReference>
<evidence type="ECO:0000313" key="3">
    <source>
        <dbReference type="Proteomes" id="UP000540568"/>
    </source>
</evidence>
<proteinExistence type="predicted"/>
<dbReference type="Proteomes" id="UP000540568">
    <property type="component" value="Unassembled WGS sequence"/>
</dbReference>
<evidence type="ECO:0000259" key="1">
    <source>
        <dbReference type="Pfam" id="PF21962"/>
    </source>
</evidence>
<feature type="domain" description="DUF6924" evidence="1">
    <location>
        <begin position="23"/>
        <end position="147"/>
    </location>
</feature>
<reference evidence="2 3" key="1">
    <citation type="submission" date="2020-07" db="EMBL/GenBank/DDBJ databases">
        <title>Sequencing the genomes of 1000 actinobacteria strains.</title>
        <authorList>
            <person name="Klenk H.-P."/>
        </authorList>
    </citation>
    <scope>NUCLEOTIDE SEQUENCE [LARGE SCALE GENOMIC DNA]</scope>
    <source>
        <strain evidence="2 3">DSM 44121</strain>
    </source>
</reference>
<dbReference type="Pfam" id="PF21962">
    <property type="entry name" value="DUF6924"/>
    <property type="match status" value="1"/>
</dbReference>
<sequence>MAAVSNCAARIDPPVDELDLSGVLLRTDYTDDDRFTKVLADSRRPAGAHGVYGAKLLVVEDPCLARITPEQIIELVDVEDFAFVADARSMVDSTLLVVDLFEDSDTYLTAFRVIPEAVFVVEANLVLANLDFADLLDVAGSDGVFRETFGL</sequence>
<dbReference type="AlphaFoldDB" id="A0A7W3J5N9"/>
<gene>
    <name evidence="2" type="ORF">FHX71_000576</name>
</gene>
<comment type="caution">
    <text evidence="2">The sequence shown here is derived from an EMBL/GenBank/DDBJ whole genome shotgun (WGS) entry which is preliminary data.</text>
</comment>
<evidence type="ECO:0000313" key="2">
    <source>
        <dbReference type="EMBL" id="MBA8806634.1"/>
    </source>
</evidence>
<accession>A0A7W3J5N9</accession>
<dbReference type="InterPro" id="IPR053832">
    <property type="entry name" value="DUF6924"/>
</dbReference>
<name>A0A7W3J5N9_9MICO</name>
<keyword evidence="3" id="KW-1185">Reference proteome</keyword>
<protein>
    <recommendedName>
        <fullName evidence="1">DUF6924 domain-containing protein</fullName>
    </recommendedName>
</protein>
<organism evidence="2 3">
    <name type="scientific">Promicromonospora sukumoe</name>
    <dbReference type="NCBI Taxonomy" id="88382"/>
    <lineage>
        <taxon>Bacteria</taxon>
        <taxon>Bacillati</taxon>
        <taxon>Actinomycetota</taxon>
        <taxon>Actinomycetes</taxon>
        <taxon>Micrococcales</taxon>
        <taxon>Promicromonosporaceae</taxon>
        <taxon>Promicromonospora</taxon>
    </lineage>
</organism>